<dbReference type="RefSeq" id="XP_018018953.1">
    <property type="nucleotide sequence ID" value="XM_018163464.2"/>
</dbReference>
<dbReference type="Proteomes" id="UP000694843">
    <property type="component" value="Unplaced"/>
</dbReference>
<dbReference type="OrthoDB" id="5970915at2759"/>
<dbReference type="InterPro" id="IPR013783">
    <property type="entry name" value="Ig-like_fold"/>
</dbReference>
<dbReference type="InterPro" id="IPR007110">
    <property type="entry name" value="Ig-like_dom"/>
</dbReference>
<protein>
    <submittedName>
        <fullName evidence="4">Uncharacterized protein LOC108675447</fullName>
    </submittedName>
</protein>
<evidence type="ECO:0000313" key="4">
    <source>
        <dbReference type="RefSeq" id="XP_018018953.1"/>
    </source>
</evidence>
<keyword evidence="3" id="KW-1185">Reference proteome</keyword>
<sequence>MSRFAYFLVCSLIPSVLGAGGGGGHAVAESQADDVSDAANIKILNIDGATTFNCSAASGNKTRLVEWFKDGQHLETKDEVTVKADLTLVLDPTTEDHVGLYECRATTNEVLLTQEAIVLSYKKMPKSGTAIEGDKLTLT</sequence>
<feature type="chain" id="PRO_5034509961" evidence="1">
    <location>
        <begin position="19"/>
        <end position="139"/>
    </location>
</feature>
<gene>
    <name evidence="4" type="primary">LOC108675447</name>
</gene>
<feature type="domain" description="Ig-like" evidence="2">
    <location>
        <begin position="14"/>
        <end position="113"/>
    </location>
</feature>
<dbReference type="Gene3D" id="2.60.40.10">
    <property type="entry name" value="Immunoglobulins"/>
    <property type="match status" value="1"/>
</dbReference>
<dbReference type="InterPro" id="IPR003598">
    <property type="entry name" value="Ig_sub2"/>
</dbReference>
<keyword evidence="1" id="KW-0732">Signal</keyword>
<evidence type="ECO:0000313" key="3">
    <source>
        <dbReference type="Proteomes" id="UP000694843"/>
    </source>
</evidence>
<dbReference type="SUPFAM" id="SSF48726">
    <property type="entry name" value="Immunoglobulin"/>
    <property type="match status" value="1"/>
</dbReference>
<dbReference type="Pfam" id="PF13927">
    <property type="entry name" value="Ig_3"/>
    <property type="match status" value="1"/>
</dbReference>
<evidence type="ECO:0000256" key="1">
    <source>
        <dbReference type="SAM" id="SignalP"/>
    </source>
</evidence>
<name>A0A8B7NYV5_HYAAZ</name>
<accession>A0A8B7NYV5</accession>
<proteinExistence type="predicted"/>
<dbReference type="PROSITE" id="PS50835">
    <property type="entry name" value="IG_LIKE"/>
    <property type="match status" value="1"/>
</dbReference>
<feature type="signal peptide" evidence="1">
    <location>
        <begin position="1"/>
        <end position="18"/>
    </location>
</feature>
<feature type="non-terminal residue" evidence="4">
    <location>
        <position position="139"/>
    </location>
</feature>
<organism evidence="3 4">
    <name type="scientific">Hyalella azteca</name>
    <name type="common">Amphipod</name>
    <dbReference type="NCBI Taxonomy" id="294128"/>
    <lineage>
        <taxon>Eukaryota</taxon>
        <taxon>Metazoa</taxon>
        <taxon>Ecdysozoa</taxon>
        <taxon>Arthropoda</taxon>
        <taxon>Crustacea</taxon>
        <taxon>Multicrustacea</taxon>
        <taxon>Malacostraca</taxon>
        <taxon>Eumalacostraca</taxon>
        <taxon>Peracarida</taxon>
        <taxon>Amphipoda</taxon>
        <taxon>Senticaudata</taxon>
        <taxon>Talitrida</taxon>
        <taxon>Talitroidea</taxon>
        <taxon>Hyalellidae</taxon>
        <taxon>Hyalella</taxon>
    </lineage>
</organism>
<dbReference type="InterPro" id="IPR036179">
    <property type="entry name" value="Ig-like_dom_sf"/>
</dbReference>
<dbReference type="AlphaFoldDB" id="A0A8B7NYV5"/>
<reference evidence="4" key="1">
    <citation type="submission" date="2025-08" db="UniProtKB">
        <authorList>
            <consortium name="RefSeq"/>
        </authorList>
    </citation>
    <scope>IDENTIFICATION</scope>
    <source>
        <tissue evidence="4">Whole organism</tissue>
    </source>
</reference>
<evidence type="ECO:0000259" key="2">
    <source>
        <dbReference type="PROSITE" id="PS50835"/>
    </source>
</evidence>
<dbReference type="SMART" id="SM00408">
    <property type="entry name" value="IGc2"/>
    <property type="match status" value="1"/>
</dbReference>
<dbReference type="GeneID" id="108675447"/>
<dbReference type="KEGG" id="hazt:108675447"/>
<dbReference type="CDD" id="cd00096">
    <property type="entry name" value="Ig"/>
    <property type="match status" value="1"/>
</dbReference>